<reference evidence="2 3" key="1">
    <citation type="submission" date="2018-02" db="EMBL/GenBank/DDBJ databases">
        <title>Genomic Encyclopedia of Archaeal and Bacterial Type Strains, Phase II (KMG-II): from individual species to whole genera.</title>
        <authorList>
            <person name="Goeker M."/>
        </authorList>
    </citation>
    <scope>NUCLEOTIDE SEQUENCE [LARGE SCALE GENOMIC DNA]</scope>
    <source>
        <strain evidence="2 3">YU 961-1</strain>
    </source>
</reference>
<dbReference type="OrthoDB" id="9813892at2"/>
<dbReference type="SUPFAM" id="SSF110296">
    <property type="entry name" value="Oligoxyloglucan reducing end-specific cellobiohydrolase"/>
    <property type="match status" value="1"/>
</dbReference>
<sequence length="353" mass="36986">MKRSLIIAALVVVGSAALPGAASATGHPPTVSWRLSTTGTEAQFRGLSAVSDRVAWASGTGGTVLRTTNGGREWQRSTPPGTEKLELRDVEAFDSRTAVVLSIGPGDQSRIFRTGDGGTTWTEAFRNAEPTAFYDCLAFFDRDHGLALSDPVDGKFRILSTSDGGRSWRPNPSDRVPAALEGEFAFAASGQCVTTSGPRDAWIATGGGAKARVFHSSDRGRSWTVSDTVLASGASAGVFATAFRDRRTGIAVGGDYGKPDTAVDALATTRDGGKTWQKPSTAPTGYRSGVTWHPFLPGAAIAVGPSGSDYTLDSGRHWRQFDTGSFDTVDCAADGACWASGTKGRIAKLHLGH</sequence>
<dbReference type="PANTHER" id="PTHR47199:SF2">
    <property type="entry name" value="PHOTOSYSTEM II STABILITY_ASSEMBLY FACTOR HCF136, CHLOROPLASTIC"/>
    <property type="match status" value="1"/>
</dbReference>
<gene>
    <name evidence="2" type="ORF">CLV40_104415</name>
</gene>
<dbReference type="InterPro" id="IPR015943">
    <property type="entry name" value="WD40/YVTN_repeat-like_dom_sf"/>
</dbReference>
<feature type="signal peptide" evidence="1">
    <location>
        <begin position="1"/>
        <end position="24"/>
    </location>
</feature>
<dbReference type="EMBL" id="PTIX01000004">
    <property type="protein sequence ID" value="PPK69162.1"/>
    <property type="molecule type" value="Genomic_DNA"/>
</dbReference>
<organism evidence="2 3">
    <name type="scientific">Actinokineospora auranticolor</name>
    <dbReference type="NCBI Taxonomy" id="155976"/>
    <lineage>
        <taxon>Bacteria</taxon>
        <taxon>Bacillati</taxon>
        <taxon>Actinomycetota</taxon>
        <taxon>Actinomycetes</taxon>
        <taxon>Pseudonocardiales</taxon>
        <taxon>Pseudonocardiaceae</taxon>
        <taxon>Actinokineospora</taxon>
    </lineage>
</organism>
<evidence type="ECO:0000313" key="3">
    <source>
        <dbReference type="Proteomes" id="UP000239203"/>
    </source>
</evidence>
<evidence type="ECO:0000256" key="1">
    <source>
        <dbReference type="SAM" id="SignalP"/>
    </source>
</evidence>
<keyword evidence="1" id="KW-0732">Signal</keyword>
<proteinExistence type="predicted"/>
<dbReference type="Gene3D" id="2.130.10.10">
    <property type="entry name" value="YVTN repeat-like/Quinoprotein amine dehydrogenase"/>
    <property type="match status" value="2"/>
</dbReference>
<dbReference type="AlphaFoldDB" id="A0A2S6GV85"/>
<accession>A0A2S6GV85</accession>
<evidence type="ECO:0000313" key="2">
    <source>
        <dbReference type="EMBL" id="PPK69162.1"/>
    </source>
</evidence>
<feature type="chain" id="PRO_5018029591" evidence="1">
    <location>
        <begin position="25"/>
        <end position="353"/>
    </location>
</feature>
<protein>
    <submittedName>
        <fullName evidence="2">Photosystem II stability/assembly factor-like uncharacterized protein</fullName>
    </submittedName>
</protein>
<name>A0A2S6GV85_9PSEU</name>
<dbReference type="RefSeq" id="WP_104478676.1">
    <property type="nucleotide sequence ID" value="NZ_CP154825.1"/>
</dbReference>
<dbReference type="CDD" id="cd15482">
    <property type="entry name" value="Sialidase_non-viral"/>
    <property type="match status" value="1"/>
</dbReference>
<dbReference type="Proteomes" id="UP000239203">
    <property type="component" value="Unassembled WGS sequence"/>
</dbReference>
<comment type="caution">
    <text evidence="2">The sequence shown here is derived from an EMBL/GenBank/DDBJ whole genome shotgun (WGS) entry which is preliminary data.</text>
</comment>
<keyword evidence="3" id="KW-1185">Reference proteome</keyword>
<dbReference type="PANTHER" id="PTHR47199">
    <property type="entry name" value="PHOTOSYSTEM II STABILITY/ASSEMBLY FACTOR HCF136, CHLOROPLASTIC"/>
    <property type="match status" value="1"/>
</dbReference>